<organism evidence="2 3">
    <name type="scientific">Actinopolymorpha pittospori</name>
    <dbReference type="NCBI Taxonomy" id="648752"/>
    <lineage>
        <taxon>Bacteria</taxon>
        <taxon>Bacillati</taxon>
        <taxon>Actinomycetota</taxon>
        <taxon>Actinomycetes</taxon>
        <taxon>Propionibacteriales</taxon>
        <taxon>Actinopolymorphaceae</taxon>
        <taxon>Actinopolymorpha</taxon>
    </lineage>
</organism>
<protein>
    <submittedName>
        <fullName evidence="2">Uncharacterized protein</fullName>
    </submittedName>
</protein>
<dbReference type="AlphaFoldDB" id="A0A927R8X8"/>
<evidence type="ECO:0000313" key="2">
    <source>
        <dbReference type="EMBL" id="MBE1607232.1"/>
    </source>
</evidence>
<evidence type="ECO:0000256" key="1">
    <source>
        <dbReference type="SAM" id="MobiDB-lite"/>
    </source>
</evidence>
<name>A0A927R8X8_9ACTN</name>
<proteinExistence type="predicted"/>
<comment type="caution">
    <text evidence="2">The sequence shown here is derived from an EMBL/GenBank/DDBJ whole genome shotgun (WGS) entry which is preliminary data.</text>
</comment>
<feature type="region of interest" description="Disordered" evidence="1">
    <location>
        <begin position="99"/>
        <end position="118"/>
    </location>
</feature>
<keyword evidence="3" id="KW-1185">Reference proteome</keyword>
<gene>
    <name evidence="2" type="ORF">HEB94_004080</name>
</gene>
<sequence>MTSWVARVEWRDGSAMSDIDLLSIAAALSSYNTSVGREHEIGRVSASLSLEASTLRQAAVDALRIVRGAVLDAGRPFHPVGVEVVDEPTFVARLAQSASPPRVGYAEVSGLDAHPDPP</sequence>
<accession>A0A927R8X8</accession>
<evidence type="ECO:0000313" key="3">
    <source>
        <dbReference type="Proteomes" id="UP000638648"/>
    </source>
</evidence>
<dbReference type="EMBL" id="JADBEM010000001">
    <property type="protein sequence ID" value="MBE1607232.1"/>
    <property type="molecule type" value="Genomic_DNA"/>
</dbReference>
<dbReference type="RefSeq" id="WP_192751211.1">
    <property type="nucleotide sequence ID" value="NZ_BAABJL010000158.1"/>
</dbReference>
<reference evidence="2" key="1">
    <citation type="submission" date="2020-10" db="EMBL/GenBank/DDBJ databases">
        <title>Sequencing the genomes of 1000 actinobacteria strains.</title>
        <authorList>
            <person name="Klenk H.-P."/>
        </authorList>
    </citation>
    <scope>NUCLEOTIDE SEQUENCE</scope>
    <source>
        <strain evidence="2">DSM 45354</strain>
    </source>
</reference>
<dbReference type="Proteomes" id="UP000638648">
    <property type="component" value="Unassembled WGS sequence"/>
</dbReference>